<keyword evidence="9" id="KW-1185">Reference proteome</keyword>
<dbReference type="Proteomes" id="UP001165082">
    <property type="component" value="Unassembled WGS sequence"/>
</dbReference>
<dbReference type="OrthoDB" id="3967at2759"/>
<keyword evidence="6" id="KW-0812">Transmembrane</keyword>
<evidence type="ECO:0000256" key="2">
    <source>
        <dbReference type="ARBA" id="ARBA00022679"/>
    </source>
</evidence>
<feature type="domain" description="Protein kinase" evidence="7">
    <location>
        <begin position="1"/>
        <end position="304"/>
    </location>
</feature>
<evidence type="ECO:0000256" key="6">
    <source>
        <dbReference type="SAM" id="Phobius"/>
    </source>
</evidence>
<dbReference type="GO" id="GO:0005524">
    <property type="term" value="F:ATP binding"/>
    <property type="evidence" value="ECO:0007669"/>
    <property type="project" value="UniProtKB-KW"/>
</dbReference>
<evidence type="ECO:0000256" key="1">
    <source>
        <dbReference type="ARBA" id="ARBA00022527"/>
    </source>
</evidence>
<dbReference type="SUPFAM" id="SSF56112">
    <property type="entry name" value="Protein kinase-like (PK-like)"/>
    <property type="match status" value="1"/>
</dbReference>
<evidence type="ECO:0000256" key="3">
    <source>
        <dbReference type="ARBA" id="ARBA00022741"/>
    </source>
</evidence>
<dbReference type="PROSITE" id="PS00108">
    <property type="entry name" value="PROTEIN_KINASE_ST"/>
    <property type="match status" value="1"/>
</dbReference>
<dbReference type="EMBL" id="BRXZ01001106">
    <property type="protein sequence ID" value="GMH62534.1"/>
    <property type="molecule type" value="Genomic_DNA"/>
</dbReference>
<evidence type="ECO:0000313" key="8">
    <source>
        <dbReference type="EMBL" id="GMH62534.1"/>
    </source>
</evidence>
<feature type="transmembrane region" description="Helical" evidence="6">
    <location>
        <begin position="661"/>
        <end position="682"/>
    </location>
</feature>
<dbReference type="PANTHER" id="PTHR24058">
    <property type="entry name" value="DUAL SPECIFICITY PROTEIN KINASE"/>
    <property type="match status" value="1"/>
</dbReference>
<keyword evidence="2" id="KW-0808">Transferase</keyword>
<comment type="caution">
    <text evidence="8">The sequence shown here is derived from an EMBL/GenBank/DDBJ whole genome shotgun (WGS) entry which is preliminary data.</text>
</comment>
<dbReference type="PROSITE" id="PS50011">
    <property type="entry name" value="PROTEIN_KINASE_DOM"/>
    <property type="match status" value="1"/>
</dbReference>
<gene>
    <name evidence="8" type="ORF">TrRE_jg1684</name>
</gene>
<keyword evidence="3" id="KW-0547">Nucleotide-binding</keyword>
<keyword evidence="6" id="KW-1133">Transmembrane helix</keyword>
<reference evidence="8" key="1">
    <citation type="submission" date="2022-07" db="EMBL/GenBank/DDBJ databases">
        <title>Genome analysis of Parmales, a sister group of diatoms, reveals the evolutionary specialization of diatoms from phago-mixotrophs to photoautotrophs.</title>
        <authorList>
            <person name="Ban H."/>
            <person name="Sato S."/>
            <person name="Yoshikawa S."/>
            <person name="Kazumasa Y."/>
            <person name="Nakamura Y."/>
            <person name="Ichinomiya M."/>
            <person name="Saitoh K."/>
            <person name="Sato N."/>
            <person name="Blanc-Mathieu R."/>
            <person name="Endo H."/>
            <person name="Kuwata A."/>
            <person name="Ogata H."/>
        </authorList>
    </citation>
    <scope>NUCLEOTIDE SEQUENCE</scope>
</reference>
<evidence type="ECO:0000256" key="4">
    <source>
        <dbReference type="ARBA" id="ARBA00022777"/>
    </source>
</evidence>
<dbReference type="GO" id="GO:0004674">
    <property type="term" value="F:protein serine/threonine kinase activity"/>
    <property type="evidence" value="ECO:0007669"/>
    <property type="project" value="UniProtKB-KW"/>
</dbReference>
<evidence type="ECO:0000313" key="9">
    <source>
        <dbReference type="Proteomes" id="UP001165082"/>
    </source>
</evidence>
<dbReference type="InterPro" id="IPR008271">
    <property type="entry name" value="Ser/Thr_kinase_AS"/>
</dbReference>
<evidence type="ECO:0000259" key="7">
    <source>
        <dbReference type="PROSITE" id="PS50011"/>
    </source>
</evidence>
<dbReference type="InterPro" id="IPR050494">
    <property type="entry name" value="Ser_Thr_dual-spec_kinase"/>
</dbReference>
<keyword evidence="6" id="KW-0472">Membrane</keyword>
<dbReference type="Gene3D" id="3.30.200.20">
    <property type="entry name" value="Phosphorylase Kinase, domain 1"/>
    <property type="match status" value="1"/>
</dbReference>
<name>A0A9W6ZY54_9STRA</name>
<evidence type="ECO:0000256" key="5">
    <source>
        <dbReference type="ARBA" id="ARBA00022840"/>
    </source>
</evidence>
<keyword evidence="4" id="KW-0418">Kinase</keyword>
<protein>
    <recommendedName>
        <fullName evidence="7">Protein kinase domain-containing protein</fullName>
    </recommendedName>
</protein>
<organism evidence="8 9">
    <name type="scientific">Triparma retinervis</name>
    <dbReference type="NCBI Taxonomy" id="2557542"/>
    <lineage>
        <taxon>Eukaryota</taxon>
        <taxon>Sar</taxon>
        <taxon>Stramenopiles</taxon>
        <taxon>Ochrophyta</taxon>
        <taxon>Bolidophyceae</taxon>
        <taxon>Parmales</taxon>
        <taxon>Triparmaceae</taxon>
        <taxon>Triparma</taxon>
    </lineage>
</organism>
<dbReference type="InterPro" id="IPR000719">
    <property type="entry name" value="Prot_kinase_dom"/>
</dbReference>
<keyword evidence="5" id="KW-0067">ATP-binding</keyword>
<dbReference type="SMART" id="SM00220">
    <property type="entry name" value="S_TKc"/>
    <property type="match status" value="1"/>
</dbReference>
<dbReference type="PANTHER" id="PTHR24058:SF103">
    <property type="entry name" value="SERINE_THREONINE-PROTEIN KINASE PRP4 HOMOLOG"/>
    <property type="match status" value="1"/>
</dbReference>
<keyword evidence="1" id="KW-0723">Serine/threonine-protein kinase</keyword>
<dbReference type="Gene3D" id="1.10.510.10">
    <property type="entry name" value="Transferase(Phosphotransferase) domain 1"/>
    <property type="match status" value="1"/>
</dbReference>
<accession>A0A9W6ZY54</accession>
<dbReference type="Pfam" id="PF00069">
    <property type="entry name" value="Pkinase"/>
    <property type="match status" value="1"/>
</dbReference>
<dbReference type="InterPro" id="IPR011009">
    <property type="entry name" value="Kinase-like_dom_sf"/>
</dbReference>
<dbReference type="AlphaFoldDB" id="A0A9W6ZY54"/>
<proteinExistence type="predicted"/>
<sequence length="684" mass="74374">MGEHGKCAVKVIRSNETMAKAAMKEVEILRKLGSGKGSRFLVGLKDSGTWRNHVYLVMELSGSNLREVLNKYGLGLGLSMEAVKGYSRQLLAGLAHMGRHGVVHADLKPDNILVSQDLKTVKVADLGSAGYEGGEDCVPTPYLVSRFYRAPEIVLGMQWGRGVDLWSLGCTAYELATGRVCFGGRDNNDMLMRFMVGRGMIGRKTAMKHRRAYIDGMGLPEEKCHFEHDGSFREWYTDKVSSARKVRILPNVPCSKPIRDDIVKAAGKGEREEAKGLGAFLEKCLTLDESKRGKAEELMEDKWIKGEIGEGQNKESAMINLNRVLPIIIITFSSLVLSLSSSPISISSSTSSPPKWRTARELDPNEEHEEFMLSFATPLFGNNGRVGKSPRSLQTIDSTTVWTMQGLYDTLSYNGLTPLNSGTINLYAGLYNCDESEDNSTSVKCHENDFSLIFMKEPKSVVLKCKNPDVSIHSNSWGCVISADGIRRVFVVSGAAPNSDEPKVTFEGIIVTDGWAVAGGGLGIDSGATVNVVMCTFFQNIAWGQHIKGGAIVLMGASTSINLGATIFWENDGTYGASDIYAYSNETIGSNPIVEISQSSCLSPYNTSVPKMGPALEVEGQNFVGALNSWICFPDGTFNNLDENDGDDVDNPKAGAARAAAWHFGTVATVEAVVLFLGLGWWGW</sequence>